<proteinExistence type="predicted"/>
<feature type="compositionally biased region" description="Acidic residues" evidence="1">
    <location>
        <begin position="39"/>
        <end position="51"/>
    </location>
</feature>
<reference evidence="2 3" key="1">
    <citation type="journal article" date="2013" name="PLoS Genet.">
        <title>Comparative genome structure, secondary metabolite, and effector coding capacity across Cochliobolus pathogens.</title>
        <authorList>
            <person name="Condon B.J."/>
            <person name="Leng Y."/>
            <person name="Wu D."/>
            <person name="Bushley K.E."/>
            <person name="Ohm R.A."/>
            <person name="Otillar R."/>
            <person name="Martin J."/>
            <person name="Schackwitz W."/>
            <person name="Grimwood J."/>
            <person name="MohdZainudin N."/>
            <person name="Xue C."/>
            <person name="Wang R."/>
            <person name="Manning V.A."/>
            <person name="Dhillon B."/>
            <person name="Tu Z.J."/>
            <person name="Steffenson B.J."/>
            <person name="Salamov A."/>
            <person name="Sun H."/>
            <person name="Lowry S."/>
            <person name="LaButti K."/>
            <person name="Han J."/>
            <person name="Copeland A."/>
            <person name="Lindquist E."/>
            <person name="Barry K."/>
            <person name="Schmutz J."/>
            <person name="Baker S.E."/>
            <person name="Ciuffetti L.M."/>
            <person name="Grigoriev I.V."/>
            <person name="Zhong S."/>
            <person name="Turgeon B.G."/>
        </authorList>
    </citation>
    <scope>NUCLEOTIDE SEQUENCE [LARGE SCALE GENOMIC DNA]</scope>
    <source>
        <strain evidence="2 3">26-R-13</strain>
    </source>
</reference>
<dbReference type="RefSeq" id="XP_007711721.1">
    <property type="nucleotide sequence ID" value="XM_007713531.1"/>
</dbReference>
<dbReference type="Pfam" id="PF14441">
    <property type="entry name" value="OTT_1508_deam"/>
    <property type="match status" value="1"/>
</dbReference>
<dbReference type="STRING" id="930089.W6Y2K0"/>
<evidence type="ECO:0000256" key="1">
    <source>
        <dbReference type="SAM" id="MobiDB-lite"/>
    </source>
</evidence>
<dbReference type="EMBL" id="KI964600">
    <property type="protein sequence ID" value="EUC33952.1"/>
    <property type="molecule type" value="Genomic_DNA"/>
</dbReference>
<gene>
    <name evidence="2" type="ORF">COCCADRAFT_4582</name>
</gene>
<organism evidence="2 3">
    <name type="scientific">Cochliobolus carbonum (strain 26-R-13)</name>
    <name type="common">Maize leaf spot fungus</name>
    <name type="synonym">Bipolaris zeicola</name>
    <dbReference type="NCBI Taxonomy" id="930089"/>
    <lineage>
        <taxon>Eukaryota</taxon>
        <taxon>Fungi</taxon>
        <taxon>Dikarya</taxon>
        <taxon>Ascomycota</taxon>
        <taxon>Pezizomycotina</taxon>
        <taxon>Dothideomycetes</taxon>
        <taxon>Pleosporomycetidae</taxon>
        <taxon>Pleosporales</taxon>
        <taxon>Pleosporineae</taxon>
        <taxon>Pleosporaceae</taxon>
        <taxon>Bipolaris</taxon>
    </lineage>
</organism>
<evidence type="ECO:0000313" key="2">
    <source>
        <dbReference type="EMBL" id="EUC33952.1"/>
    </source>
</evidence>
<accession>W6Y2K0</accession>
<dbReference type="Proteomes" id="UP000053841">
    <property type="component" value="Unassembled WGS sequence"/>
</dbReference>
<name>W6Y2K0_COCC2</name>
<dbReference type="GeneID" id="19149836"/>
<keyword evidence="3" id="KW-1185">Reference proteome</keyword>
<dbReference type="KEGG" id="bze:COCCADRAFT_4582"/>
<dbReference type="InterPro" id="IPR027796">
    <property type="entry name" value="OTT_1508_deam-like"/>
</dbReference>
<dbReference type="AlphaFoldDB" id="W6Y2K0"/>
<dbReference type="OrthoDB" id="4851849at2759"/>
<sequence length="691" mass="78177">MSNIWYLARIEEERFAATAALFAMYTKQQSIREPTPVLPEDDDDSSNEEDIDDDWQTTVACEKLHRATGNALKDKSLDRLSELLAREKTSNLYPKQSTVKHVAAAVWINLSCDYPTTILLAKNDGLDERDRKLRADKEGLIGYARFRLELYVSQISQCKVDVSGLDVDDPSTVQIQRLLQLCGTYSNSPSILSLREAVDLAYELRCADSHQLKEPSFAKISEAVLMLSRLRAAYECFKTTALSFPEFRSLEWKSVESPHKVGIEASRFCKQVQSLAKKVHRKQLAKGSHAQRYYNASWLHVHAEMQILVDLESELKWQQRVHGYIGTSKKPCFLCNELLRNYVRLSVDGIRTSAFRARTSHGKVCPLWTLPSIPASAPPGIGISIAAALIQTHSYILQVLSAGLVVIQPAIAESSVGMSEAGALPGAIPSKLKLEYLAHKRNKTACTPAEKLDEDGDTFGPKLKTVRVLRIPADGSVPRLVPIAYHAQSPESKRWIPELGLHIVPDFREYWAAYHVDRKLRCFNVNNQPTKMIEGHCWIYRNENIDLPENEYIKRMLGLDRIDFSRRFYYGDVFIVKYTEHPTTLACEVNIPKALLPQLIALLKTVFQSEWEKAYLESQLRSDQTPVEREVLDRMPPIALEILAIQLCDDDGLIHSSVSPSDDPDIMAIREVRRPRALDLMGWNGFQSSQL</sequence>
<protein>
    <submittedName>
        <fullName evidence="2">Uncharacterized protein</fullName>
    </submittedName>
</protein>
<evidence type="ECO:0000313" key="3">
    <source>
        <dbReference type="Proteomes" id="UP000053841"/>
    </source>
</evidence>
<dbReference type="HOGENOM" id="CLU_354904_0_0_1"/>
<feature type="region of interest" description="Disordered" evidence="1">
    <location>
        <begin position="32"/>
        <end position="51"/>
    </location>
</feature>